<dbReference type="PANTHER" id="PTHR23020">
    <property type="entry name" value="UNCHARACTERIZED NUCLEAR HORMONE RECEPTOR-RELATED"/>
    <property type="match status" value="1"/>
</dbReference>
<dbReference type="OrthoDB" id="5855184at2759"/>
<dbReference type="InterPro" id="IPR052961">
    <property type="entry name" value="Oxido-Kinase-like_Enzymes"/>
</dbReference>
<dbReference type="EMBL" id="UZAH01037167">
    <property type="protein sequence ID" value="VDP48371.1"/>
    <property type="molecule type" value="Genomic_DNA"/>
</dbReference>
<dbReference type="AlphaFoldDB" id="A0A183GQK8"/>
<dbReference type="Proteomes" id="UP000050761">
    <property type="component" value="Unassembled WGS sequence"/>
</dbReference>
<reference evidence="3" key="2">
    <citation type="submission" date="2019-09" db="UniProtKB">
        <authorList>
            <consortium name="WormBaseParasite"/>
        </authorList>
    </citation>
    <scope>IDENTIFICATION</scope>
</reference>
<reference evidence="1 2" key="1">
    <citation type="submission" date="2018-11" db="EMBL/GenBank/DDBJ databases">
        <authorList>
            <consortium name="Pathogen Informatics"/>
        </authorList>
    </citation>
    <scope>NUCLEOTIDE SEQUENCE [LARGE SCALE GENOMIC DNA]</scope>
</reference>
<evidence type="ECO:0000313" key="1">
    <source>
        <dbReference type="EMBL" id="VDP48371.1"/>
    </source>
</evidence>
<dbReference type="Pfam" id="PF07914">
    <property type="entry name" value="DUF1679"/>
    <property type="match status" value="1"/>
</dbReference>
<keyword evidence="2" id="KW-1185">Reference proteome</keyword>
<accession>A0A3P8DWG4</accession>
<accession>A0A183GQK8</accession>
<gene>
    <name evidence="1" type="ORF">HPBE_LOCUS24977</name>
</gene>
<dbReference type="PANTHER" id="PTHR23020:SF42">
    <property type="entry name" value="CHK KINASE-LIKE DOMAIN-CONTAINING PROTEIN"/>
    <property type="match status" value="1"/>
</dbReference>
<organism evidence="2 3">
    <name type="scientific">Heligmosomoides polygyrus</name>
    <name type="common">Parasitic roundworm</name>
    <dbReference type="NCBI Taxonomy" id="6339"/>
    <lineage>
        <taxon>Eukaryota</taxon>
        <taxon>Metazoa</taxon>
        <taxon>Ecdysozoa</taxon>
        <taxon>Nematoda</taxon>
        <taxon>Chromadorea</taxon>
        <taxon>Rhabditida</taxon>
        <taxon>Rhabditina</taxon>
        <taxon>Rhabditomorpha</taxon>
        <taxon>Strongyloidea</taxon>
        <taxon>Heligmosomidae</taxon>
        <taxon>Heligmosomoides</taxon>
    </lineage>
</organism>
<protein>
    <submittedName>
        <fullName evidence="3">Protein kinase domain-containing protein</fullName>
    </submittedName>
</protein>
<evidence type="ECO:0000313" key="2">
    <source>
        <dbReference type="Proteomes" id="UP000050761"/>
    </source>
</evidence>
<evidence type="ECO:0000313" key="3">
    <source>
        <dbReference type="WBParaSite" id="HPBE_0002497801-mRNA-1"/>
    </source>
</evidence>
<sequence length="211" mass="24040">MITRMAGQEVAASIKNHGENKEVFSGYDENIRKMHNREVNCYQVFSRFDLSILKMPQLYFSESYTDTNKEKGFLGMEWVDGVELRHIFHNVAVDELLDALRSLAYLQAVSLRLNDAEKQMVASNPISTIYGPMLPPDLTKAKVPNHIYLCDIQSFNDVCSGTECEQTIQMVRKSFQSFFTLNDHDLKNMGITSAAHRSTILNIKNHLISIS</sequence>
<dbReference type="InterPro" id="IPR012877">
    <property type="entry name" value="Dhs-27"/>
</dbReference>
<dbReference type="SUPFAM" id="SSF56112">
    <property type="entry name" value="Protein kinase-like (PK-like)"/>
    <property type="match status" value="1"/>
</dbReference>
<dbReference type="InterPro" id="IPR011009">
    <property type="entry name" value="Kinase-like_dom_sf"/>
</dbReference>
<dbReference type="WBParaSite" id="HPBE_0002497801-mRNA-1">
    <property type="protein sequence ID" value="HPBE_0002497801-mRNA-1"/>
    <property type="gene ID" value="HPBE_0002497801"/>
</dbReference>
<name>A0A183GQK8_HELPZ</name>
<proteinExistence type="predicted"/>